<accession>A0ACB8FA52</accession>
<keyword evidence="2" id="KW-1185">Reference proteome</keyword>
<reference evidence="1" key="1">
    <citation type="submission" date="2021-08" db="EMBL/GenBank/DDBJ databases">
        <title>The first chromosome-level gecko genome reveals the dynamic sex chromosomes of Neotropical dwarf geckos (Sphaerodactylidae: Sphaerodactylus).</title>
        <authorList>
            <person name="Pinto B.J."/>
            <person name="Keating S.E."/>
            <person name="Gamble T."/>
        </authorList>
    </citation>
    <scope>NUCLEOTIDE SEQUENCE</scope>
    <source>
        <strain evidence="1">TG3544</strain>
    </source>
</reference>
<proteinExistence type="predicted"/>
<dbReference type="EMBL" id="CM037621">
    <property type="protein sequence ID" value="KAH8002051.1"/>
    <property type="molecule type" value="Genomic_DNA"/>
</dbReference>
<sequence>MTVHFHDIEPGDWVVTHVPELENWTVHASVRTKDPVKDLQFLLFKLSASYSSCSWKVLRSSISKVSFRLDDHGKAIEEITDRIKKHPAHVSSPLDCVQDNGLGDSLF</sequence>
<evidence type="ECO:0000313" key="2">
    <source>
        <dbReference type="Proteomes" id="UP000827872"/>
    </source>
</evidence>
<dbReference type="Proteomes" id="UP000827872">
    <property type="component" value="Linkage Group LG08"/>
</dbReference>
<organism evidence="1 2">
    <name type="scientific">Sphaerodactylus townsendi</name>
    <dbReference type="NCBI Taxonomy" id="933632"/>
    <lineage>
        <taxon>Eukaryota</taxon>
        <taxon>Metazoa</taxon>
        <taxon>Chordata</taxon>
        <taxon>Craniata</taxon>
        <taxon>Vertebrata</taxon>
        <taxon>Euteleostomi</taxon>
        <taxon>Lepidosauria</taxon>
        <taxon>Squamata</taxon>
        <taxon>Bifurcata</taxon>
        <taxon>Gekkota</taxon>
        <taxon>Sphaerodactylidae</taxon>
        <taxon>Sphaerodactylus</taxon>
    </lineage>
</organism>
<protein>
    <submittedName>
        <fullName evidence="1">Uncharacterized protein</fullName>
    </submittedName>
</protein>
<evidence type="ECO:0000313" key="1">
    <source>
        <dbReference type="EMBL" id="KAH8002051.1"/>
    </source>
</evidence>
<name>A0ACB8FA52_9SAUR</name>
<comment type="caution">
    <text evidence="1">The sequence shown here is derived from an EMBL/GenBank/DDBJ whole genome shotgun (WGS) entry which is preliminary data.</text>
</comment>
<gene>
    <name evidence="1" type="ORF">K3G42_019994</name>
</gene>